<evidence type="ECO:0000313" key="7">
    <source>
        <dbReference type="Proteomes" id="UP000028826"/>
    </source>
</evidence>
<dbReference type="RefSeq" id="WP_051911177.1">
    <property type="nucleotide sequence ID" value="NZ_CAMIFG010000005.1"/>
</dbReference>
<accession>A0A086Y2P2</accession>
<dbReference type="SUPFAM" id="SSF46785">
    <property type="entry name" value="Winged helix' DNA-binding domain"/>
    <property type="match status" value="1"/>
</dbReference>
<dbReference type="InterPro" id="IPR000847">
    <property type="entry name" value="LysR_HTH_N"/>
</dbReference>
<dbReference type="Pfam" id="PF03459">
    <property type="entry name" value="TOBE"/>
    <property type="match status" value="1"/>
</dbReference>
<sequence length="269" mass="27660">MTAIIPSVSLAMPDLAPAGTEHVRLLEAIGREGSISAAARAIGLSYKAAWSRVTALNTLAGRPLVTSQRGGAEGGGAALTREGINFVEAFRRLEAETADAVRRLFSDPPGPVLEKGLVRGGFFRTSARNALSGVVVGVEEGPLNALVRLRIAGGQMVEAAITRASLLELGLFPGRHALALIKAPFVHLLPPGEGGSNRLLGHVVSVEVEGDGADGRAEVVLDIGPLNGPDIGARLVAVTPISRILALGLAPGTVTMAAFEPSQIILATD</sequence>
<dbReference type="STRING" id="195105.CN97_17495"/>
<dbReference type="GO" id="GO:0015689">
    <property type="term" value="P:molybdate ion transport"/>
    <property type="evidence" value="ECO:0007669"/>
    <property type="project" value="UniProtKB-UniRule"/>
</dbReference>
<evidence type="ECO:0000256" key="4">
    <source>
        <dbReference type="ARBA" id="ARBA00022737"/>
    </source>
</evidence>
<dbReference type="InterPro" id="IPR036390">
    <property type="entry name" value="WH_DNA-bd_sf"/>
</dbReference>
<dbReference type="OrthoDB" id="9800709at2"/>
<keyword evidence="7" id="KW-1185">Reference proteome</keyword>
<gene>
    <name evidence="6" type="ORF">CN97_17495</name>
</gene>
<organism evidence="6 7">
    <name type="scientific">Haematobacter massiliensis</name>
    <dbReference type="NCBI Taxonomy" id="195105"/>
    <lineage>
        <taxon>Bacteria</taxon>
        <taxon>Pseudomonadati</taxon>
        <taxon>Pseudomonadota</taxon>
        <taxon>Alphaproteobacteria</taxon>
        <taxon>Rhodobacterales</taxon>
        <taxon>Paracoccaceae</taxon>
        <taxon>Haematobacter</taxon>
    </lineage>
</organism>
<evidence type="ECO:0000256" key="5">
    <source>
        <dbReference type="PIRNR" id="PIRNR005763"/>
    </source>
</evidence>
<dbReference type="PANTHER" id="PTHR30432:SF1">
    <property type="entry name" value="DNA-BINDING TRANSCRIPTIONAL DUAL REGULATOR MODE"/>
    <property type="match status" value="1"/>
</dbReference>
<dbReference type="GO" id="GO:0003700">
    <property type="term" value="F:DNA-binding transcription factor activity"/>
    <property type="evidence" value="ECO:0007669"/>
    <property type="project" value="InterPro"/>
</dbReference>
<evidence type="ECO:0000256" key="2">
    <source>
        <dbReference type="ARBA" id="ARBA00022448"/>
    </source>
</evidence>
<evidence type="ECO:0000256" key="1">
    <source>
        <dbReference type="ARBA" id="ARBA00008110"/>
    </source>
</evidence>
<dbReference type="InterPro" id="IPR036388">
    <property type="entry name" value="WH-like_DNA-bd_sf"/>
</dbReference>
<protein>
    <submittedName>
        <fullName evidence="6">ModE family transcriptional regulator</fullName>
    </submittedName>
</protein>
<keyword evidence="4" id="KW-0677">Repeat</keyword>
<keyword evidence="3 5" id="KW-0500">Molybdenum</keyword>
<dbReference type="Gene3D" id="2.40.50.100">
    <property type="match status" value="1"/>
</dbReference>
<dbReference type="EMBL" id="JGYG01000007">
    <property type="protein sequence ID" value="KFI28542.1"/>
    <property type="molecule type" value="Genomic_DNA"/>
</dbReference>
<dbReference type="PANTHER" id="PTHR30432">
    <property type="entry name" value="TRANSCRIPTIONAL REGULATOR MODE"/>
    <property type="match status" value="1"/>
</dbReference>
<name>A0A086Y2P2_9RHOB</name>
<dbReference type="PROSITE" id="PS51866">
    <property type="entry name" value="MOP"/>
    <property type="match status" value="1"/>
</dbReference>
<dbReference type="InterPro" id="IPR004606">
    <property type="entry name" value="Mop_domain"/>
</dbReference>
<comment type="similarity">
    <text evidence="1 5">Belongs to the ModE family.</text>
</comment>
<dbReference type="Gene3D" id="1.10.10.10">
    <property type="entry name" value="Winged helix-like DNA-binding domain superfamily/Winged helix DNA-binding domain"/>
    <property type="match status" value="1"/>
</dbReference>
<dbReference type="Pfam" id="PF00126">
    <property type="entry name" value="HTH_1"/>
    <property type="match status" value="1"/>
</dbReference>
<dbReference type="InterPro" id="IPR008995">
    <property type="entry name" value="Mo/tungstate-bd_C_term_dom"/>
</dbReference>
<dbReference type="InterPro" id="IPR005116">
    <property type="entry name" value="Transp-assoc_OB_typ1"/>
</dbReference>
<reference evidence="6 7" key="1">
    <citation type="submission" date="2014-03" db="EMBL/GenBank/DDBJ databases">
        <title>Genome of Haematobacter massiliensis CCUG 47968.</title>
        <authorList>
            <person name="Wang D."/>
            <person name="Wang G."/>
        </authorList>
    </citation>
    <scope>NUCLEOTIDE SEQUENCE [LARGE SCALE GENOMIC DNA]</scope>
    <source>
        <strain evidence="6 7">CCUG 47968</strain>
    </source>
</reference>
<evidence type="ECO:0000313" key="6">
    <source>
        <dbReference type="EMBL" id="KFI28542.1"/>
    </source>
</evidence>
<dbReference type="InterPro" id="IPR016462">
    <property type="entry name" value="ModE"/>
</dbReference>
<dbReference type="InterPro" id="IPR051815">
    <property type="entry name" value="Molybdate_resp_trans_reg"/>
</dbReference>
<dbReference type="PIRSF" id="PIRSF005763">
    <property type="entry name" value="Txn_reg_ModE"/>
    <property type="match status" value="1"/>
</dbReference>
<dbReference type="eggNOG" id="COG3585">
    <property type="taxonomic scope" value="Bacteria"/>
</dbReference>
<dbReference type="SUPFAM" id="SSF50331">
    <property type="entry name" value="MOP-like"/>
    <property type="match status" value="2"/>
</dbReference>
<keyword evidence="2 5" id="KW-0813">Transport</keyword>
<comment type="caution">
    <text evidence="6">The sequence shown here is derived from an EMBL/GenBank/DDBJ whole genome shotgun (WGS) entry which is preliminary data.</text>
</comment>
<dbReference type="GO" id="GO:0030151">
    <property type="term" value="F:molybdenum ion binding"/>
    <property type="evidence" value="ECO:0007669"/>
    <property type="project" value="UniProtKB-UniRule"/>
</dbReference>
<dbReference type="NCBIfam" id="TIGR00638">
    <property type="entry name" value="Mop"/>
    <property type="match status" value="1"/>
</dbReference>
<proteinExistence type="inferred from homology"/>
<dbReference type="AlphaFoldDB" id="A0A086Y2P2"/>
<evidence type="ECO:0000256" key="3">
    <source>
        <dbReference type="ARBA" id="ARBA00022505"/>
    </source>
</evidence>
<dbReference type="Proteomes" id="UP000028826">
    <property type="component" value="Unassembled WGS sequence"/>
</dbReference>
<dbReference type="eggNOG" id="COG2005">
    <property type="taxonomic scope" value="Bacteria"/>
</dbReference>